<dbReference type="InterPro" id="IPR014825">
    <property type="entry name" value="DNA_alkylation"/>
</dbReference>
<dbReference type="Pfam" id="PF08713">
    <property type="entry name" value="DNA_alkylation"/>
    <property type="match status" value="1"/>
</dbReference>
<organism evidence="1 2">
    <name type="scientific">Deefgea tanakiae</name>
    <dbReference type="NCBI Taxonomy" id="2865840"/>
    <lineage>
        <taxon>Bacteria</taxon>
        <taxon>Pseudomonadati</taxon>
        <taxon>Pseudomonadota</taxon>
        <taxon>Betaproteobacteria</taxon>
        <taxon>Neisseriales</taxon>
        <taxon>Chitinibacteraceae</taxon>
        <taxon>Deefgea</taxon>
    </lineage>
</organism>
<evidence type="ECO:0000313" key="1">
    <source>
        <dbReference type="EMBL" id="QZA79570.1"/>
    </source>
</evidence>
<dbReference type="Gene3D" id="1.25.10.90">
    <property type="match status" value="1"/>
</dbReference>
<reference evidence="1 2" key="1">
    <citation type="submission" date="2021-08" db="EMBL/GenBank/DDBJ databases">
        <title>complete genome sequencing of Deefgea sp. D25.</title>
        <authorList>
            <person name="Bae J.-W."/>
            <person name="Gim D.-H."/>
        </authorList>
    </citation>
    <scope>NUCLEOTIDE SEQUENCE [LARGE SCALE GENOMIC DNA]</scope>
    <source>
        <strain evidence="1 2">D25</strain>
    </source>
</reference>
<evidence type="ECO:0000313" key="2">
    <source>
        <dbReference type="Proteomes" id="UP000825679"/>
    </source>
</evidence>
<keyword evidence="2" id="KW-1185">Reference proteome</keyword>
<dbReference type="InterPro" id="IPR016024">
    <property type="entry name" value="ARM-type_fold"/>
</dbReference>
<name>A0ABX8ZAU3_9NEIS</name>
<dbReference type="SUPFAM" id="SSF48371">
    <property type="entry name" value="ARM repeat"/>
    <property type="match status" value="1"/>
</dbReference>
<dbReference type="Proteomes" id="UP000825679">
    <property type="component" value="Chromosome"/>
</dbReference>
<accession>A0ABX8ZAU3</accession>
<dbReference type="EMBL" id="CP081150">
    <property type="protein sequence ID" value="QZA79570.1"/>
    <property type="molecule type" value="Genomic_DNA"/>
</dbReference>
<gene>
    <name evidence="1" type="ORF">K4H28_16520</name>
</gene>
<sequence length="98" mass="11266">MGYQRRCRTRTSPCHQRNPLACWRAIKAESISTCSYSAPQTSPIALLDQWQTSPHLWLRRTAIIYQLGWKIAADKTLLLALSRREALKHCNIQALSED</sequence>
<protein>
    <submittedName>
        <fullName evidence="1">DNA alkylation repair protein</fullName>
    </submittedName>
</protein>
<dbReference type="RefSeq" id="WP_221008082.1">
    <property type="nucleotide sequence ID" value="NZ_CP081150.1"/>
</dbReference>
<proteinExistence type="predicted"/>